<dbReference type="InterPro" id="IPR051313">
    <property type="entry name" value="Bact_iron-sidero_bind"/>
</dbReference>
<reference evidence="7 8" key="1">
    <citation type="submission" date="2024-07" db="EMBL/GenBank/DDBJ databases">
        <authorList>
            <person name="Thanompreechachai J."/>
            <person name="Duangmal K."/>
        </authorList>
    </citation>
    <scope>NUCLEOTIDE SEQUENCE [LARGE SCALE GENOMIC DNA]</scope>
    <source>
        <strain evidence="7 8">KCTC 19886</strain>
    </source>
</reference>
<dbReference type="Proteomes" id="UP001555826">
    <property type="component" value="Unassembled WGS sequence"/>
</dbReference>
<evidence type="ECO:0000256" key="5">
    <source>
        <dbReference type="SAM" id="SignalP"/>
    </source>
</evidence>
<protein>
    <submittedName>
        <fullName evidence="7">ABC transporter substrate-binding protein</fullName>
    </submittedName>
</protein>
<name>A0ABV3P4Q4_9ACTN</name>
<comment type="similarity">
    <text evidence="2">Belongs to the bacterial solute-binding protein 8 family.</text>
</comment>
<evidence type="ECO:0000313" key="8">
    <source>
        <dbReference type="Proteomes" id="UP001555826"/>
    </source>
</evidence>
<proteinExistence type="inferred from homology"/>
<evidence type="ECO:0000256" key="2">
    <source>
        <dbReference type="ARBA" id="ARBA00008814"/>
    </source>
</evidence>
<evidence type="ECO:0000259" key="6">
    <source>
        <dbReference type="PROSITE" id="PS50983"/>
    </source>
</evidence>
<accession>A0ABV3P4Q4</accession>
<feature type="signal peptide" evidence="5">
    <location>
        <begin position="1"/>
        <end position="31"/>
    </location>
</feature>
<comment type="caution">
    <text evidence="7">The sequence shown here is derived from an EMBL/GenBank/DDBJ whole genome shotgun (WGS) entry which is preliminary data.</text>
</comment>
<dbReference type="EMBL" id="JBFNQN010000004">
    <property type="protein sequence ID" value="MEW9264535.1"/>
    <property type="molecule type" value="Genomic_DNA"/>
</dbReference>
<keyword evidence="3" id="KW-0813">Transport</keyword>
<evidence type="ECO:0000313" key="7">
    <source>
        <dbReference type="EMBL" id="MEW9264535.1"/>
    </source>
</evidence>
<gene>
    <name evidence="7" type="ORF">AB1207_07240</name>
</gene>
<dbReference type="PANTHER" id="PTHR30532">
    <property type="entry name" value="IRON III DICITRATE-BINDING PERIPLASMIC PROTEIN"/>
    <property type="match status" value="1"/>
</dbReference>
<dbReference type="PROSITE" id="PS51318">
    <property type="entry name" value="TAT"/>
    <property type="match status" value="1"/>
</dbReference>
<sequence>MTTPPSPGRSAPTRRTVLSLAAAASASTALAACGNAESQSGAEASVPAGSGGATDAFPLTVAHQFGETVVPAKPRRVVVVGLTEQDVLLELGVVPVATTEWYGERPHAVWPWAEHLLGGAEPEVLSQSDGLQLERIAALAPDLIVGTNAGLDREQYDKLTAIAPTVTSIAGSEKYFSNWADQTRQVARAVGRSAAGDALVAEVEDAYARTAAAHPEFAGKQATFSQGEPYEGVLYVYPDGVNTDFLTELGFRMTPGLETWAAEAGQQAQISAERTDLLDADVVVFATEEEGAVDRLLDFGTLRSLDAVQQGRAVFTDPVLAGAIYFLTPLSTTYVLEHLTPLLAEAVAGRSPQEMAIATA</sequence>
<dbReference type="PANTHER" id="PTHR30532:SF24">
    <property type="entry name" value="FERRIC ENTEROBACTIN-BINDING PERIPLASMIC PROTEIN FEPB"/>
    <property type="match status" value="1"/>
</dbReference>
<dbReference type="RefSeq" id="WP_367637273.1">
    <property type="nucleotide sequence ID" value="NZ_JBFNQN010000004.1"/>
</dbReference>
<feature type="chain" id="PRO_5046514873" evidence="5">
    <location>
        <begin position="32"/>
        <end position="360"/>
    </location>
</feature>
<dbReference type="Pfam" id="PF01497">
    <property type="entry name" value="Peripla_BP_2"/>
    <property type="match status" value="1"/>
</dbReference>
<evidence type="ECO:0000256" key="3">
    <source>
        <dbReference type="ARBA" id="ARBA00022448"/>
    </source>
</evidence>
<dbReference type="InterPro" id="IPR002491">
    <property type="entry name" value="ABC_transptr_periplasmic_BD"/>
</dbReference>
<dbReference type="InterPro" id="IPR006311">
    <property type="entry name" value="TAT_signal"/>
</dbReference>
<evidence type="ECO:0000256" key="1">
    <source>
        <dbReference type="ARBA" id="ARBA00004196"/>
    </source>
</evidence>
<keyword evidence="8" id="KW-1185">Reference proteome</keyword>
<keyword evidence="4 5" id="KW-0732">Signal</keyword>
<comment type="subcellular location">
    <subcellularLocation>
        <location evidence="1">Cell envelope</location>
    </subcellularLocation>
</comment>
<organism evidence="7 8">
    <name type="scientific">Kineococcus endophyticus</name>
    <dbReference type="NCBI Taxonomy" id="1181883"/>
    <lineage>
        <taxon>Bacteria</taxon>
        <taxon>Bacillati</taxon>
        <taxon>Actinomycetota</taxon>
        <taxon>Actinomycetes</taxon>
        <taxon>Kineosporiales</taxon>
        <taxon>Kineosporiaceae</taxon>
        <taxon>Kineococcus</taxon>
    </lineage>
</organism>
<dbReference type="SUPFAM" id="SSF53807">
    <property type="entry name" value="Helical backbone' metal receptor"/>
    <property type="match status" value="1"/>
</dbReference>
<feature type="domain" description="Fe/B12 periplasmic-binding" evidence="6">
    <location>
        <begin position="76"/>
        <end position="347"/>
    </location>
</feature>
<dbReference type="PROSITE" id="PS50983">
    <property type="entry name" value="FE_B12_PBP"/>
    <property type="match status" value="1"/>
</dbReference>
<dbReference type="Gene3D" id="3.40.50.1980">
    <property type="entry name" value="Nitrogenase molybdenum iron protein domain"/>
    <property type="match status" value="2"/>
</dbReference>
<evidence type="ECO:0000256" key="4">
    <source>
        <dbReference type="ARBA" id="ARBA00022729"/>
    </source>
</evidence>